<keyword evidence="2" id="KW-0479">Metal-binding</keyword>
<dbReference type="GO" id="GO:0009231">
    <property type="term" value="P:riboflavin biosynthetic process"/>
    <property type="evidence" value="ECO:0007669"/>
    <property type="project" value="TreeGrafter"/>
</dbReference>
<evidence type="ECO:0000256" key="3">
    <source>
        <dbReference type="ARBA" id="ARBA00022801"/>
    </source>
</evidence>
<dbReference type="SUPFAM" id="SSF102215">
    <property type="entry name" value="Creatininase"/>
    <property type="match status" value="1"/>
</dbReference>
<evidence type="ECO:0000256" key="1">
    <source>
        <dbReference type="ARBA" id="ARBA00001947"/>
    </source>
</evidence>
<keyword evidence="4" id="KW-0862">Zinc</keyword>
<evidence type="ECO:0000256" key="2">
    <source>
        <dbReference type="ARBA" id="ARBA00022723"/>
    </source>
</evidence>
<dbReference type="GO" id="GO:0046872">
    <property type="term" value="F:metal ion binding"/>
    <property type="evidence" value="ECO:0007669"/>
    <property type="project" value="UniProtKB-KW"/>
</dbReference>
<keyword evidence="3" id="KW-0378">Hydrolase</keyword>
<name>A0A497ERV3_9CREN</name>
<evidence type="ECO:0000313" key="5">
    <source>
        <dbReference type="EMBL" id="RLE49772.1"/>
    </source>
</evidence>
<evidence type="ECO:0000256" key="4">
    <source>
        <dbReference type="ARBA" id="ARBA00022833"/>
    </source>
</evidence>
<accession>A0A497ERV3</accession>
<dbReference type="InterPro" id="IPR024087">
    <property type="entry name" value="Creatininase-like_sf"/>
</dbReference>
<reference evidence="5 6" key="1">
    <citation type="submission" date="2018-06" db="EMBL/GenBank/DDBJ databases">
        <title>Extensive metabolic versatility and redundancy in microbially diverse, dynamic hydrothermal sediments.</title>
        <authorList>
            <person name="Dombrowski N."/>
            <person name="Teske A."/>
            <person name="Baker B.J."/>
        </authorList>
    </citation>
    <scope>NUCLEOTIDE SEQUENCE [LARGE SCALE GENOMIC DNA]</scope>
    <source>
        <strain evidence="5">B30_G17</strain>
    </source>
</reference>
<comment type="cofactor">
    <cofactor evidence="1">
        <name>Zn(2+)</name>
        <dbReference type="ChEBI" id="CHEBI:29105"/>
    </cofactor>
</comment>
<dbReference type="InterPro" id="IPR003785">
    <property type="entry name" value="Creatininase/forma_Hydrolase"/>
</dbReference>
<dbReference type="Pfam" id="PF02633">
    <property type="entry name" value="Creatininase"/>
    <property type="match status" value="1"/>
</dbReference>
<evidence type="ECO:0000313" key="6">
    <source>
        <dbReference type="Proteomes" id="UP000281962"/>
    </source>
</evidence>
<dbReference type="Gene3D" id="3.40.50.10310">
    <property type="entry name" value="Creatininase"/>
    <property type="match status" value="1"/>
</dbReference>
<dbReference type="PANTHER" id="PTHR35005:SF1">
    <property type="entry name" value="2-AMINO-5-FORMYLAMINO-6-RIBOSYLAMINOPYRIMIDIN-4(3H)-ONE 5'-MONOPHOSPHATE DEFORMYLASE"/>
    <property type="match status" value="1"/>
</dbReference>
<protein>
    <recommendedName>
        <fullName evidence="7">Creatininase family protein</fullName>
    </recommendedName>
</protein>
<proteinExistence type="predicted"/>
<gene>
    <name evidence="5" type="ORF">DRJ21_02170</name>
</gene>
<organism evidence="5 6">
    <name type="scientific">Thermoproteota archaeon</name>
    <dbReference type="NCBI Taxonomy" id="2056631"/>
    <lineage>
        <taxon>Archaea</taxon>
        <taxon>Thermoproteota</taxon>
    </lineage>
</organism>
<dbReference type="EMBL" id="QMQY01000086">
    <property type="protein sequence ID" value="RLE49772.1"/>
    <property type="molecule type" value="Genomic_DNA"/>
</dbReference>
<dbReference type="GO" id="GO:0016811">
    <property type="term" value="F:hydrolase activity, acting on carbon-nitrogen (but not peptide) bonds, in linear amides"/>
    <property type="evidence" value="ECO:0007669"/>
    <property type="project" value="TreeGrafter"/>
</dbReference>
<dbReference type="Proteomes" id="UP000281962">
    <property type="component" value="Unassembled WGS sequence"/>
</dbReference>
<sequence length="257" mass="29303">MLVYKLSVKLEEYTWPEVKELDKNKCIIIIPVGSFEQHGYHMPLITDTYIPYKIALLAAEKVKEPFLLVIPPVVYGCSEHYLGFAGTISIKPDTLRELIKDICRSLIHHGFKKLIVLNGHGGNYAALQLAIREIKGTFHDVIIALVNWWELVADIIRQVRESKVMHHADEIETSVALALGLKVYMDKTIDYIPKPFSEYYTLDLVSPPPKLMVFGWLKRGYSGVIGESSKANREKGEIIVKVLIDRLIDLAKRIYKI</sequence>
<dbReference type="PANTHER" id="PTHR35005">
    <property type="entry name" value="3-DEHYDRO-SCYLLO-INOSOSE HYDROLASE"/>
    <property type="match status" value="1"/>
</dbReference>
<evidence type="ECO:0008006" key="7">
    <source>
        <dbReference type="Google" id="ProtNLM"/>
    </source>
</evidence>
<comment type="caution">
    <text evidence="5">The sequence shown here is derived from an EMBL/GenBank/DDBJ whole genome shotgun (WGS) entry which is preliminary data.</text>
</comment>
<dbReference type="AlphaFoldDB" id="A0A497ERV3"/>